<keyword evidence="4" id="KW-1185">Reference proteome</keyword>
<reference evidence="3" key="1">
    <citation type="submission" date="2023-07" db="EMBL/GenBank/DDBJ databases">
        <title>Chromosome-level Genome Assembly of Striped Snakehead (Channa striata).</title>
        <authorList>
            <person name="Liu H."/>
        </authorList>
    </citation>
    <scope>NUCLEOTIDE SEQUENCE</scope>
    <source>
        <strain evidence="3">Gz</strain>
        <tissue evidence="3">Muscle</tissue>
    </source>
</reference>
<dbReference type="EMBL" id="JAUPFM010000011">
    <property type="protein sequence ID" value="KAK2837503.1"/>
    <property type="molecule type" value="Genomic_DNA"/>
</dbReference>
<feature type="domain" description="Phospholipase A2-like central" evidence="2">
    <location>
        <begin position="35"/>
        <end position="97"/>
    </location>
</feature>
<gene>
    <name evidence="3" type="ORF">Q5P01_014715</name>
</gene>
<comment type="caution">
    <text evidence="3">The sequence shown here is derived from an EMBL/GenBank/DDBJ whole genome shotgun (WGS) entry which is preliminary data.</text>
</comment>
<dbReference type="AlphaFoldDB" id="A0AA88SLA0"/>
<organism evidence="3 4">
    <name type="scientific">Channa striata</name>
    <name type="common">Snakehead murrel</name>
    <name type="synonym">Ophicephalus striatus</name>
    <dbReference type="NCBI Taxonomy" id="64152"/>
    <lineage>
        <taxon>Eukaryota</taxon>
        <taxon>Metazoa</taxon>
        <taxon>Chordata</taxon>
        <taxon>Craniata</taxon>
        <taxon>Vertebrata</taxon>
        <taxon>Euteleostomi</taxon>
        <taxon>Actinopterygii</taxon>
        <taxon>Neopterygii</taxon>
        <taxon>Teleostei</taxon>
        <taxon>Neoteleostei</taxon>
        <taxon>Acanthomorphata</taxon>
        <taxon>Anabantaria</taxon>
        <taxon>Anabantiformes</taxon>
        <taxon>Channoidei</taxon>
        <taxon>Channidae</taxon>
        <taxon>Channa</taxon>
    </lineage>
</organism>
<evidence type="ECO:0000256" key="1">
    <source>
        <dbReference type="SAM" id="MobiDB-lite"/>
    </source>
</evidence>
<feature type="region of interest" description="Disordered" evidence="1">
    <location>
        <begin position="1"/>
        <end position="24"/>
    </location>
</feature>
<dbReference type="GO" id="GO:0004623">
    <property type="term" value="F:phospholipase A2 activity"/>
    <property type="evidence" value="ECO:0007669"/>
    <property type="project" value="InterPro"/>
</dbReference>
<dbReference type="Proteomes" id="UP001187415">
    <property type="component" value="Unassembled WGS sequence"/>
</dbReference>
<dbReference type="GO" id="GO:0050482">
    <property type="term" value="P:arachidonate secretion"/>
    <property type="evidence" value="ECO:0007669"/>
    <property type="project" value="InterPro"/>
</dbReference>
<dbReference type="InterPro" id="IPR016090">
    <property type="entry name" value="PLA2-like_dom"/>
</dbReference>
<dbReference type="Gene3D" id="1.20.90.10">
    <property type="entry name" value="Phospholipase A2 domain"/>
    <property type="match status" value="1"/>
</dbReference>
<accession>A0AA88SLA0</accession>
<evidence type="ECO:0000313" key="4">
    <source>
        <dbReference type="Proteomes" id="UP001187415"/>
    </source>
</evidence>
<dbReference type="InterPro" id="IPR036444">
    <property type="entry name" value="PLipase_A2_dom_sf"/>
</dbReference>
<evidence type="ECO:0000313" key="3">
    <source>
        <dbReference type="EMBL" id="KAK2837503.1"/>
    </source>
</evidence>
<evidence type="ECO:0000259" key="2">
    <source>
        <dbReference type="Pfam" id="PF05826"/>
    </source>
</evidence>
<name>A0AA88SLA0_CHASR</name>
<feature type="compositionally biased region" description="Basic and acidic residues" evidence="1">
    <location>
        <begin position="14"/>
        <end position="24"/>
    </location>
</feature>
<proteinExistence type="predicted"/>
<dbReference type="GO" id="GO:0006644">
    <property type="term" value="P:phospholipid metabolic process"/>
    <property type="evidence" value="ECO:0007669"/>
    <property type="project" value="InterPro"/>
</dbReference>
<protein>
    <recommendedName>
        <fullName evidence="2">Phospholipase A2-like central domain-containing protein</fullName>
    </recommendedName>
</protein>
<dbReference type="Pfam" id="PF05826">
    <property type="entry name" value="Phospholip_A2_2"/>
    <property type="match status" value="1"/>
</dbReference>
<sequence>MGSNLTQSPHAVRSLKEDNAPRNKTDNQFMCGSLKHLDECKYKIPPLEKKYDLLNLDSKMAYHCNCTSRLAVQFKSFNQPSSRLPLLLKDFVSQYCFKLPKEKKCQHRQSCSGGFTEASDLLRTLKKEEEDTSGVHKSGNIRKRGIPIRLFKRCLRLEREADIAAQLTVL</sequence>